<dbReference type="GO" id="GO:0003723">
    <property type="term" value="F:RNA binding"/>
    <property type="evidence" value="ECO:0007669"/>
    <property type="project" value="InterPro"/>
</dbReference>
<dbReference type="InterPro" id="IPR023534">
    <property type="entry name" value="Rof/RNase_P-like"/>
</dbReference>
<protein>
    <submittedName>
        <fullName evidence="1">Ribonuclease P protein component</fullName>
    </submittedName>
</protein>
<dbReference type="GO" id="GO:0030677">
    <property type="term" value="C:ribonuclease P complex"/>
    <property type="evidence" value="ECO:0007669"/>
    <property type="project" value="InterPro"/>
</dbReference>
<organism evidence="1 2">
    <name type="scientific">Vairimorpha necatrix</name>
    <dbReference type="NCBI Taxonomy" id="6039"/>
    <lineage>
        <taxon>Eukaryota</taxon>
        <taxon>Fungi</taxon>
        <taxon>Fungi incertae sedis</taxon>
        <taxon>Microsporidia</taxon>
        <taxon>Nosematidae</taxon>
        <taxon>Vairimorpha</taxon>
    </lineage>
</organism>
<accession>A0AAX4JB94</accession>
<keyword evidence="2" id="KW-1185">Reference proteome</keyword>
<gene>
    <name evidence="1" type="ORF">VNE69_04016</name>
</gene>
<sequence length="130" mass="15562">MFDYSEIQGTFSLRNRRFERSHNKPIKLHRSQGITYKILEKANILFNEYIKTQKIDTSFIYKMELTGSQIYIKNVPCFVVEERKNSLVVIYKDEKIKTFIKNGLVFCIELNNIKYTIIGKNLKINRFIKR</sequence>
<dbReference type="SUPFAM" id="SSF101744">
    <property type="entry name" value="Rof/RNase P subunit-like"/>
    <property type="match status" value="1"/>
</dbReference>
<name>A0AAX4JB94_9MICR</name>
<dbReference type="Proteomes" id="UP001334084">
    <property type="component" value="Chromosome 4"/>
</dbReference>
<dbReference type="Pfam" id="PF01868">
    <property type="entry name" value="RNase_P-MRP_p29"/>
    <property type="match status" value="1"/>
</dbReference>
<dbReference type="KEGG" id="vnx:VNE69_04016"/>
<dbReference type="GO" id="GO:0001682">
    <property type="term" value="P:tRNA 5'-leader removal"/>
    <property type="evidence" value="ECO:0007669"/>
    <property type="project" value="InterPro"/>
</dbReference>
<dbReference type="AlphaFoldDB" id="A0AAX4JB94"/>
<dbReference type="RefSeq" id="XP_065329332.1">
    <property type="nucleotide sequence ID" value="XM_065473260.1"/>
</dbReference>
<dbReference type="EMBL" id="CP142729">
    <property type="protein sequence ID" value="WUR03187.1"/>
    <property type="molecule type" value="Genomic_DNA"/>
</dbReference>
<dbReference type="GeneID" id="90541006"/>
<dbReference type="InterPro" id="IPR002730">
    <property type="entry name" value="Rpp29/RNP1"/>
</dbReference>
<evidence type="ECO:0000313" key="1">
    <source>
        <dbReference type="EMBL" id="WUR03187.1"/>
    </source>
</evidence>
<dbReference type="InterPro" id="IPR036980">
    <property type="entry name" value="RNase_P/MRP_Rpp29_sf"/>
</dbReference>
<evidence type="ECO:0000313" key="2">
    <source>
        <dbReference type="Proteomes" id="UP001334084"/>
    </source>
</evidence>
<proteinExistence type="predicted"/>
<dbReference type="Gene3D" id="2.30.30.210">
    <property type="entry name" value="Ribonuclease P/MRP, subunit p29"/>
    <property type="match status" value="1"/>
</dbReference>
<reference evidence="1" key="1">
    <citation type="journal article" date="2024" name="BMC Genomics">
        <title>Functional annotation of a divergent genome using sequence and structure-based similarity.</title>
        <authorList>
            <person name="Svedberg D."/>
            <person name="Winiger R.R."/>
            <person name="Berg A."/>
            <person name="Sharma H."/>
            <person name="Tellgren-Roth C."/>
            <person name="Debrunner-Vossbrinck B.A."/>
            <person name="Vossbrinck C.R."/>
            <person name="Barandun J."/>
        </authorList>
    </citation>
    <scope>NUCLEOTIDE SEQUENCE</scope>
    <source>
        <strain evidence="1">Illinois isolate</strain>
    </source>
</reference>